<dbReference type="InterPro" id="IPR001031">
    <property type="entry name" value="Thioesterase"/>
</dbReference>
<dbReference type="InterPro" id="IPR012223">
    <property type="entry name" value="TEII"/>
</dbReference>
<dbReference type="PANTHER" id="PTHR11487:SF0">
    <property type="entry name" value="S-ACYL FATTY ACID SYNTHASE THIOESTERASE, MEDIUM CHAIN"/>
    <property type="match status" value="1"/>
</dbReference>
<dbReference type="EMBL" id="BAAAZG010000017">
    <property type="protein sequence ID" value="GAA4071863.1"/>
    <property type="molecule type" value="Genomic_DNA"/>
</dbReference>
<evidence type="ECO:0000256" key="1">
    <source>
        <dbReference type="ARBA" id="ARBA00007169"/>
    </source>
</evidence>
<dbReference type="Gene3D" id="3.40.50.1820">
    <property type="entry name" value="alpha/beta hydrolase"/>
    <property type="match status" value="1"/>
</dbReference>
<proteinExistence type="inferred from homology"/>
<dbReference type="Pfam" id="PF00975">
    <property type="entry name" value="Thioesterase"/>
    <property type="match status" value="1"/>
</dbReference>
<reference evidence="5" key="1">
    <citation type="journal article" date="2019" name="Int. J. Syst. Evol. Microbiol.">
        <title>The Global Catalogue of Microorganisms (GCM) 10K type strain sequencing project: providing services to taxonomists for standard genome sequencing and annotation.</title>
        <authorList>
            <consortium name="The Broad Institute Genomics Platform"/>
            <consortium name="The Broad Institute Genome Sequencing Center for Infectious Disease"/>
            <person name="Wu L."/>
            <person name="Ma J."/>
        </authorList>
    </citation>
    <scope>NUCLEOTIDE SEQUENCE [LARGE SCALE GENOMIC DNA]</scope>
    <source>
        <strain evidence="5">JCM 16702</strain>
    </source>
</reference>
<comment type="caution">
    <text evidence="4">The sequence shown here is derived from an EMBL/GenBank/DDBJ whole genome shotgun (WGS) entry which is preliminary data.</text>
</comment>
<dbReference type="GO" id="GO:0016787">
    <property type="term" value="F:hydrolase activity"/>
    <property type="evidence" value="ECO:0007669"/>
    <property type="project" value="UniProtKB-KW"/>
</dbReference>
<name>A0ABP7VPQ4_9ACTN</name>
<evidence type="ECO:0000313" key="5">
    <source>
        <dbReference type="Proteomes" id="UP001500683"/>
    </source>
</evidence>
<organism evidence="4 5">
    <name type="scientific">Actinomadura miaoliensis</name>
    <dbReference type="NCBI Taxonomy" id="430685"/>
    <lineage>
        <taxon>Bacteria</taxon>
        <taxon>Bacillati</taxon>
        <taxon>Actinomycetota</taxon>
        <taxon>Actinomycetes</taxon>
        <taxon>Streptosporangiales</taxon>
        <taxon>Thermomonosporaceae</taxon>
        <taxon>Actinomadura</taxon>
    </lineage>
</organism>
<gene>
    <name evidence="4" type="ORF">GCM10022214_29760</name>
</gene>
<comment type="similarity">
    <text evidence="1">Belongs to the thioesterase family.</text>
</comment>
<accession>A0ABP7VPQ4</accession>
<dbReference type="PANTHER" id="PTHR11487">
    <property type="entry name" value="THIOESTERASE"/>
    <property type="match status" value="1"/>
</dbReference>
<dbReference type="RefSeq" id="WP_344946751.1">
    <property type="nucleotide sequence ID" value="NZ_BAAAZG010000017.1"/>
</dbReference>
<feature type="domain" description="Thioesterase TesA-like" evidence="3">
    <location>
        <begin position="26"/>
        <end position="248"/>
    </location>
</feature>
<evidence type="ECO:0000256" key="2">
    <source>
        <dbReference type="ARBA" id="ARBA00022801"/>
    </source>
</evidence>
<protein>
    <submittedName>
        <fullName evidence="4">Alpha/beta fold hydrolase</fullName>
    </submittedName>
</protein>
<evidence type="ECO:0000259" key="3">
    <source>
        <dbReference type="SMART" id="SM00824"/>
    </source>
</evidence>
<dbReference type="InterPro" id="IPR029058">
    <property type="entry name" value="AB_hydrolase_fold"/>
</dbReference>
<sequence>MVDVDEPGGPWLRRFLPRPDAGLRLICVPHGGGGAAAFLGWAELLPPGVELLAVQYPGREDRIADPMPRDMDELVAALTDAVAAVADRPYALFGHSMGATVAYEVAQEARRRGLRGPVHLVASAREAPHDEKGGDVHRGDDDDLYAELMRLGATDPAVLADPGLRALILAYVRADYRLIETYRPRPLPPLDCPVTVFLGDRDPDLTPAEAARWRHATRARTRVEIFPGDHFYLVPRRHAVLAALRRVLAAAPRAR</sequence>
<keyword evidence="2 4" id="KW-0378">Hydrolase</keyword>
<keyword evidence="5" id="KW-1185">Reference proteome</keyword>
<dbReference type="Proteomes" id="UP001500683">
    <property type="component" value="Unassembled WGS sequence"/>
</dbReference>
<evidence type="ECO:0000313" key="4">
    <source>
        <dbReference type="EMBL" id="GAA4071863.1"/>
    </source>
</evidence>
<dbReference type="SUPFAM" id="SSF53474">
    <property type="entry name" value="alpha/beta-Hydrolases"/>
    <property type="match status" value="1"/>
</dbReference>
<dbReference type="InterPro" id="IPR020802">
    <property type="entry name" value="TesA-like"/>
</dbReference>
<dbReference type="SMART" id="SM00824">
    <property type="entry name" value="PKS_TE"/>
    <property type="match status" value="1"/>
</dbReference>